<reference evidence="1" key="1">
    <citation type="submission" date="2018-08" db="EMBL/GenBank/DDBJ databases">
        <title>Identification of Burkholderia cepacia strains that express a Burkholderia pseudomallei-like capsular polysaccharide.</title>
        <authorList>
            <person name="Burtnick M.N."/>
            <person name="Vongsouvath M."/>
            <person name="Newton P."/>
            <person name="Wuthiekanun V."/>
            <person name="Limmathurotsakul D."/>
            <person name="Brett P.J."/>
            <person name="Chantratita N."/>
            <person name="Dance D.A."/>
        </authorList>
    </citation>
    <scope>NUCLEOTIDE SEQUENCE</scope>
    <source>
        <strain evidence="1">SBXCC001</strain>
    </source>
</reference>
<dbReference type="Proteomes" id="UP001272137">
    <property type="component" value="Unassembled WGS sequence"/>
</dbReference>
<name>A0AAW9CVG0_BURTH</name>
<evidence type="ECO:0000313" key="1">
    <source>
        <dbReference type="EMBL" id="MDW9251726.1"/>
    </source>
</evidence>
<comment type="caution">
    <text evidence="1">The sequence shown here is derived from an EMBL/GenBank/DDBJ whole genome shotgun (WGS) entry which is preliminary data.</text>
</comment>
<dbReference type="EMBL" id="QXCT01000001">
    <property type="protein sequence ID" value="MDW9251726.1"/>
    <property type="molecule type" value="Genomic_DNA"/>
</dbReference>
<accession>A0AAW9CVG0</accession>
<proteinExistence type="predicted"/>
<organism evidence="1 2">
    <name type="scientific">Burkholderia thailandensis</name>
    <dbReference type="NCBI Taxonomy" id="57975"/>
    <lineage>
        <taxon>Bacteria</taxon>
        <taxon>Pseudomonadati</taxon>
        <taxon>Pseudomonadota</taxon>
        <taxon>Betaproteobacteria</taxon>
        <taxon>Burkholderiales</taxon>
        <taxon>Burkholderiaceae</taxon>
        <taxon>Burkholderia</taxon>
        <taxon>pseudomallei group</taxon>
    </lineage>
</organism>
<gene>
    <name evidence="1" type="ORF">C7S16_4646</name>
</gene>
<evidence type="ECO:0000313" key="2">
    <source>
        <dbReference type="Proteomes" id="UP001272137"/>
    </source>
</evidence>
<sequence length="66" mass="7551">MNPNTTTLRSRINFANQTAFIYRHSIMTQTATTPIRCRFRLDSIPASNKINQMTRLMTDSMRTAAA</sequence>
<protein>
    <submittedName>
        <fullName evidence="1">Uncharacterized protein</fullName>
    </submittedName>
</protein>
<dbReference type="AlphaFoldDB" id="A0AAW9CVG0"/>